<evidence type="ECO:0000313" key="3">
    <source>
        <dbReference type="EMBL" id="MBB5597020.1"/>
    </source>
</evidence>
<dbReference type="SUPFAM" id="SSF55729">
    <property type="entry name" value="Acyl-CoA N-acyltransferases (Nat)"/>
    <property type="match status" value="1"/>
</dbReference>
<evidence type="ECO:0000259" key="1">
    <source>
        <dbReference type="PROSITE" id="PS51186"/>
    </source>
</evidence>
<feature type="domain" description="N-acetyltransferase" evidence="2">
    <location>
        <begin position="25"/>
        <end position="111"/>
    </location>
</feature>
<feature type="domain" description="N-acetyltransferase" evidence="1">
    <location>
        <begin position="1"/>
        <end position="113"/>
    </location>
</feature>
<evidence type="ECO:0000313" key="4">
    <source>
        <dbReference type="Proteomes" id="UP000523863"/>
    </source>
</evidence>
<evidence type="ECO:0008006" key="5">
    <source>
        <dbReference type="Google" id="ProtNLM"/>
    </source>
</evidence>
<reference evidence="3 4" key="1">
    <citation type="submission" date="2020-08" db="EMBL/GenBank/DDBJ databases">
        <title>Sequencing the genomes of 1000 actinobacteria strains.</title>
        <authorList>
            <person name="Klenk H.-P."/>
        </authorList>
    </citation>
    <scope>NUCLEOTIDE SEQUENCE [LARGE SCALE GENOMIC DNA]</scope>
    <source>
        <strain evidence="3 4">DSM 23694</strain>
    </source>
</reference>
<dbReference type="InterPro" id="IPR031165">
    <property type="entry name" value="GNAT_YJDJ"/>
</dbReference>
<dbReference type="InterPro" id="IPR000182">
    <property type="entry name" value="GNAT_dom"/>
</dbReference>
<dbReference type="GO" id="GO:0016747">
    <property type="term" value="F:acyltransferase activity, transferring groups other than amino-acyl groups"/>
    <property type="evidence" value="ECO:0007669"/>
    <property type="project" value="InterPro"/>
</dbReference>
<dbReference type="InterPro" id="IPR016181">
    <property type="entry name" value="Acyl_CoA_acyltransferase"/>
</dbReference>
<dbReference type="AlphaFoldDB" id="A0A7W9D9W6"/>
<dbReference type="PROSITE" id="PS51186">
    <property type="entry name" value="GNAT"/>
    <property type="match status" value="1"/>
</dbReference>
<accession>A0A7W9D9W6</accession>
<dbReference type="Pfam" id="PF14542">
    <property type="entry name" value="Acetyltransf_CG"/>
    <property type="match status" value="1"/>
</dbReference>
<dbReference type="PANTHER" id="PTHR31435:SF10">
    <property type="entry name" value="BSR4717 PROTEIN"/>
    <property type="match status" value="1"/>
</dbReference>
<organism evidence="3 4">
    <name type="scientific">Neomicrococcus lactis</name>
    <dbReference type="NCBI Taxonomy" id="732241"/>
    <lineage>
        <taxon>Bacteria</taxon>
        <taxon>Bacillati</taxon>
        <taxon>Actinomycetota</taxon>
        <taxon>Actinomycetes</taxon>
        <taxon>Micrococcales</taxon>
        <taxon>Micrococcaceae</taxon>
        <taxon>Neomicrococcus</taxon>
    </lineage>
</organism>
<gene>
    <name evidence="3" type="ORF">BKA12_000100</name>
</gene>
<dbReference type="CDD" id="cd04301">
    <property type="entry name" value="NAT_SF"/>
    <property type="match status" value="1"/>
</dbReference>
<dbReference type="Gene3D" id="3.40.630.30">
    <property type="match status" value="1"/>
</dbReference>
<name>A0A7W9D9W6_9MICC</name>
<evidence type="ECO:0000259" key="2">
    <source>
        <dbReference type="PROSITE" id="PS51729"/>
    </source>
</evidence>
<dbReference type="RefSeq" id="WP_183639839.1">
    <property type="nucleotide sequence ID" value="NZ_CANLFI010000002.1"/>
</dbReference>
<keyword evidence="4" id="KW-1185">Reference proteome</keyword>
<dbReference type="EMBL" id="JACHBL010000001">
    <property type="protein sequence ID" value="MBB5597020.1"/>
    <property type="molecule type" value="Genomic_DNA"/>
</dbReference>
<proteinExistence type="predicted"/>
<dbReference type="Proteomes" id="UP000523863">
    <property type="component" value="Unassembled WGS sequence"/>
</dbReference>
<dbReference type="PROSITE" id="PS51729">
    <property type="entry name" value="GNAT_YJDJ"/>
    <property type="match status" value="1"/>
</dbReference>
<dbReference type="PANTHER" id="PTHR31435">
    <property type="entry name" value="PROTEIN NATD1"/>
    <property type="match status" value="1"/>
</dbReference>
<dbReference type="InterPro" id="IPR045057">
    <property type="entry name" value="Gcn5-rel_NAT"/>
</dbReference>
<sequence length="113" mass="13255">MTGTPSAENNSTTVERIAHKNLRLEQDEDRERYELWQGEQFIGFLGYHDDDDVVEIQHTIIAERFGRQGYARALVTLVLDKLRSEGKKIIPQCSYVLDYLSRYPEYKDMVLRT</sequence>
<comment type="caution">
    <text evidence="3">The sequence shown here is derived from an EMBL/GenBank/DDBJ whole genome shotgun (WGS) entry which is preliminary data.</text>
</comment>
<protein>
    <recommendedName>
        <fullName evidence="5">N-acetyltransferase</fullName>
    </recommendedName>
</protein>